<evidence type="ECO:0000256" key="9">
    <source>
        <dbReference type="ARBA" id="ARBA00023242"/>
    </source>
</evidence>
<dbReference type="AlphaFoldDB" id="A0AAE0Z0T3"/>
<evidence type="ECO:0000256" key="7">
    <source>
        <dbReference type="ARBA" id="ARBA00023125"/>
    </source>
</evidence>
<feature type="domain" description="C2H2-type" evidence="13">
    <location>
        <begin position="613"/>
        <end position="631"/>
    </location>
</feature>
<evidence type="ECO:0000256" key="11">
    <source>
        <dbReference type="SAM" id="Coils"/>
    </source>
</evidence>
<feature type="compositionally biased region" description="Basic residues" evidence="12">
    <location>
        <begin position="398"/>
        <end position="408"/>
    </location>
</feature>
<feature type="compositionally biased region" description="Basic residues" evidence="12">
    <location>
        <begin position="1075"/>
        <end position="1085"/>
    </location>
</feature>
<dbReference type="PROSITE" id="PS00028">
    <property type="entry name" value="ZINC_FINGER_C2H2_1"/>
    <property type="match status" value="7"/>
</dbReference>
<dbReference type="PANTHER" id="PTHR24393">
    <property type="entry name" value="ZINC FINGER PROTEIN"/>
    <property type="match status" value="1"/>
</dbReference>
<evidence type="ECO:0000256" key="6">
    <source>
        <dbReference type="ARBA" id="ARBA00023015"/>
    </source>
</evidence>
<comment type="caution">
    <text evidence="14">The sequence shown here is derived from an EMBL/GenBank/DDBJ whole genome shotgun (WGS) entry which is preliminary data.</text>
</comment>
<comment type="subcellular location">
    <subcellularLocation>
        <location evidence="1">Nucleus</location>
    </subcellularLocation>
</comment>
<feature type="domain" description="C2H2-type" evidence="13">
    <location>
        <begin position="789"/>
        <end position="816"/>
    </location>
</feature>
<keyword evidence="11" id="KW-0175">Coiled coil</keyword>
<keyword evidence="9" id="KW-0539">Nucleus</keyword>
<gene>
    <name evidence="14" type="ORF">RRG08_041720</name>
</gene>
<sequence>MVSHRISMFIELRRRIILLSRVKLLAYRSGSVCYCEPASLFGGTFHVNLDYLAIYTHIIFNPPRTFETIPNSLMDNLPPAGFQFAGEDYGPVDFPSSLSSDMQAGINFAGGGPVFPQNQRGTGYTMSPFHMNYTQQSSMAAMTGLPTGTFRSRFSDYPPDQSPHLPMPIPSSAAGMISDRLPSFSTIVSSSGTSTGDIVKSSQALYTSMSAQQLAFQAAGGRGNQGHFDANNFSDQMAGKGYNKSPSLGSASPGMGANYTNNIPHTSIMQHSSHNGGGQHLSPRSYKDDINQQQYISSGMHIDRAGAYGHGGMAQNTGESMTLPKFKHKFLSHNQHPPRRTIGPFKFFIIGKTERPSIFNKGTQTREETMGELKIKIPKREIFQPESDDFSEDEPEKQKRHKGTKNKKGANATPRITFPYDPLPNQGGGGDFREYQKNSKLKTVISPSFVDAAGKATMTTCVANKATIVTVGIVSRPQGMGESETTHSSKKGVMATGDGYHATPKRGKGHHNQNSENFEQLMQERKAKARDLEQERMEVSVRIDDTQYVQVGSAKRWQCNECDKSYTTKHNLVMHVLDHSGIKPHLCLKCGKYFKQLSHLNTHMLTHDKIKPHTCNMCGKGFTQISHLKRHTAVSEKNGYCANLRSKRNSGQSPMTSPQVQPQLQQPMMQTPQGKRFSDQVQIANASAEDFNDDETKDPDEGGRLMCRYCDRKFRYPSQLKDHMHTHNGSRPYMCTECGMDFMKEHHLKAHQFTHTGLKPYTCDTCGRSFNQRANLQRHKLIHDTNRTYKCNICNKQFTQPQTLKAHQVVHADRKPFECNICGKEFGRFHNLQGHMHMHSNTKPYVCFCGSTFTLKGNLNRHKKVKHGLNETTDVMEEDAVNFLSSLSERARDDYNADGSMSPGSGADSIDGKSGRKGRKSIPRKITQGEGGEQSQGQQSMMQGGTGNLLLQDGQHQGVVNAGGKPFVIQNPDTDDDQEDGEEEGEIVNPHGVKAFEDLAPMTSVMNFQPLNVQGEDPRMPMKRPHEDESHELDKRPRRQSQRRSPKIHSDVDQDDSDGYDGETDHADSDWVPGSKKKSRVKSDA</sequence>
<feature type="domain" description="C2H2-type" evidence="13">
    <location>
        <begin position="585"/>
        <end position="612"/>
    </location>
</feature>
<dbReference type="GO" id="GO:0001228">
    <property type="term" value="F:DNA-binding transcription activator activity, RNA polymerase II-specific"/>
    <property type="evidence" value="ECO:0007669"/>
    <property type="project" value="TreeGrafter"/>
</dbReference>
<dbReference type="FunFam" id="3.30.160.60:FF:000870">
    <property type="entry name" value="zinc finger protein 197 isoform X1"/>
    <property type="match status" value="1"/>
</dbReference>
<evidence type="ECO:0000256" key="10">
    <source>
        <dbReference type="PROSITE-ProRule" id="PRU00042"/>
    </source>
</evidence>
<accession>A0AAE0Z0T3</accession>
<dbReference type="EMBL" id="JAWDGP010005075">
    <property type="protein sequence ID" value="KAK3759762.1"/>
    <property type="molecule type" value="Genomic_DNA"/>
</dbReference>
<evidence type="ECO:0000256" key="5">
    <source>
        <dbReference type="ARBA" id="ARBA00022833"/>
    </source>
</evidence>
<feature type="region of interest" description="Disordered" evidence="12">
    <location>
        <begin position="478"/>
        <end position="513"/>
    </location>
</feature>
<dbReference type="GO" id="GO:0008270">
    <property type="term" value="F:zinc ion binding"/>
    <property type="evidence" value="ECO:0007669"/>
    <property type="project" value="UniProtKB-KW"/>
</dbReference>
<keyword evidence="15" id="KW-1185">Reference proteome</keyword>
<evidence type="ECO:0000256" key="1">
    <source>
        <dbReference type="ARBA" id="ARBA00004123"/>
    </source>
</evidence>
<dbReference type="FunFam" id="3.30.160.60:FF:000100">
    <property type="entry name" value="Zinc finger 45-like"/>
    <property type="match status" value="1"/>
</dbReference>
<feature type="coiled-coil region" evidence="11">
    <location>
        <begin position="515"/>
        <end position="542"/>
    </location>
</feature>
<dbReference type="GO" id="GO:0000978">
    <property type="term" value="F:RNA polymerase II cis-regulatory region sequence-specific DNA binding"/>
    <property type="evidence" value="ECO:0007669"/>
    <property type="project" value="TreeGrafter"/>
</dbReference>
<dbReference type="GO" id="GO:0005694">
    <property type="term" value="C:chromosome"/>
    <property type="evidence" value="ECO:0007669"/>
    <property type="project" value="UniProtKB-ARBA"/>
</dbReference>
<feature type="domain" description="C2H2-type" evidence="13">
    <location>
        <begin position="761"/>
        <end position="788"/>
    </location>
</feature>
<evidence type="ECO:0000256" key="3">
    <source>
        <dbReference type="ARBA" id="ARBA00022737"/>
    </source>
</evidence>
<dbReference type="Proteomes" id="UP001283361">
    <property type="component" value="Unassembled WGS sequence"/>
</dbReference>
<dbReference type="SUPFAM" id="SSF57667">
    <property type="entry name" value="beta-beta-alpha zinc fingers"/>
    <property type="match status" value="5"/>
</dbReference>
<evidence type="ECO:0000259" key="13">
    <source>
        <dbReference type="PROSITE" id="PS50157"/>
    </source>
</evidence>
<evidence type="ECO:0000256" key="2">
    <source>
        <dbReference type="ARBA" id="ARBA00022723"/>
    </source>
</evidence>
<keyword evidence="8" id="KW-0804">Transcription</keyword>
<evidence type="ECO:0000256" key="4">
    <source>
        <dbReference type="ARBA" id="ARBA00022771"/>
    </source>
</evidence>
<feature type="domain" description="C2H2-type" evidence="13">
    <location>
        <begin position="733"/>
        <end position="760"/>
    </location>
</feature>
<dbReference type="FunFam" id="3.30.160.60:FF:000191">
    <property type="entry name" value="zinc finger protein 366"/>
    <property type="match status" value="1"/>
</dbReference>
<proteinExistence type="predicted"/>
<keyword evidence="4 10" id="KW-0863">Zinc-finger</keyword>
<dbReference type="FunFam" id="3.30.160.60:FF:001732">
    <property type="entry name" value="Zgc:162936"/>
    <property type="match status" value="1"/>
</dbReference>
<feature type="region of interest" description="Disordered" evidence="12">
    <location>
        <begin position="380"/>
        <end position="423"/>
    </location>
</feature>
<dbReference type="SMART" id="SM00355">
    <property type="entry name" value="ZnF_C2H2"/>
    <property type="match status" value="9"/>
</dbReference>
<feature type="compositionally biased region" description="Acidic residues" evidence="12">
    <location>
        <begin position="973"/>
        <end position="986"/>
    </location>
</feature>
<keyword evidence="3" id="KW-0677">Repeat</keyword>
<dbReference type="InterPro" id="IPR036236">
    <property type="entry name" value="Znf_C2H2_sf"/>
</dbReference>
<feature type="region of interest" description="Disordered" evidence="12">
    <location>
        <begin position="894"/>
        <end position="992"/>
    </location>
</feature>
<feature type="compositionally biased region" description="Basic and acidic residues" evidence="12">
    <location>
        <begin position="1016"/>
        <end position="1035"/>
    </location>
</feature>
<keyword evidence="2" id="KW-0479">Metal-binding</keyword>
<dbReference type="InterPro" id="IPR013087">
    <property type="entry name" value="Znf_C2H2_type"/>
</dbReference>
<organism evidence="14 15">
    <name type="scientific">Elysia crispata</name>
    <name type="common">lettuce slug</name>
    <dbReference type="NCBI Taxonomy" id="231223"/>
    <lineage>
        <taxon>Eukaryota</taxon>
        <taxon>Metazoa</taxon>
        <taxon>Spiralia</taxon>
        <taxon>Lophotrochozoa</taxon>
        <taxon>Mollusca</taxon>
        <taxon>Gastropoda</taxon>
        <taxon>Heterobranchia</taxon>
        <taxon>Euthyneura</taxon>
        <taxon>Panpulmonata</taxon>
        <taxon>Sacoglossa</taxon>
        <taxon>Placobranchoidea</taxon>
        <taxon>Plakobranchidae</taxon>
        <taxon>Elysia</taxon>
    </lineage>
</organism>
<dbReference type="Pfam" id="PF00096">
    <property type="entry name" value="zf-C2H2"/>
    <property type="match status" value="7"/>
</dbReference>
<name>A0AAE0Z0T3_9GAST</name>
<feature type="domain" description="C2H2-type" evidence="13">
    <location>
        <begin position="817"/>
        <end position="844"/>
    </location>
</feature>
<keyword evidence="6" id="KW-0805">Transcription regulation</keyword>
<feature type="compositionally biased region" description="Acidic residues" evidence="12">
    <location>
        <begin position="386"/>
        <end position="395"/>
    </location>
</feature>
<evidence type="ECO:0000313" key="14">
    <source>
        <dbReference type="EMBL" id="KAK3759762.1"/>
    </source>
</evidence>
<evidence type="ECO:0000313" key="15">
    <source>
        <dbReference type="Proteomes" id="UP001283361"/>
    </source>
</evidence>
<dbReference type="PROSITE" id="PS50157">
    <property type="entry name" value="ZINC_FINGER_C2H2_2"/>
    <property type="match status" value="8"/>
</dbReference>
<dbReference type="PANTHER" id="PTHR24393:SF34">
    <property type="entry name" value="PR_SET DOMAIN 13"/>
    <property type="match status" value="1"/>
</dbReference>
<evidence type="ECO:0000256" key="8">
    <source>
        <dbReference type="ARBA" id="ARBA00023163"/>
    </source>
</evidence>
<feature type="region of interest" description="Disordered" evidence="12">
    <location>
        <begin position="1005"/>
        <end position="1085"/>
    </location>
</feature>
<feature type="domain" description="C2H2-type" evidence="13">
    <location>
        <begin position="705"/>
        <end position="732"/>
    </location>
</feature>
<dbReference type="GO" id="GO:0005634">
    <property type="term" value="C:nucleus"/>
    <property type="evidence" value="ECO:0007669"/>
    <property type="project" value="UniProtKB-SubCell"/>
</dbReference>
<keyword evidence="7" id="KW-0238">DNA-binding</keyword>
<dbReference type="FunFam" id="3.30.160.60:FF:002343">
    <property type="entry name" value="Zinc finger protein 33A"/>
    <property type="match status" value="1"/>
</dbReference>
<feature type="compositionally biased region" description="Basic residues" evidence="12">
    <location>
        <begin position="1036"/>
        <end position="1047"/>
    </location>
</feature>
<dbReference type="Gene3D" id="3.30.160.60">
    <property type="entry name" value="Classic Zinc Finger"/>
    <property type="match status" value="9"/>
</dbReference>
<feature type="domain" description="C2H2-type" evidence="13">
    <location>
        <begin position="557"/>
        <end position="584"/>
    </location>
</feature>
<keyword evidence="5" id="KW-0862">Zinc</keyword>
<evidence type="ECO:0000256" key="12">
    <source>
        <dbReference type="SAM" id="MobiDB-lite"/>
    </source>
</evidence>
<feature type="compositionally biased region" description="Acidic residues" evidence="12">
    <location>
        <begin position="1053"/>
        <end position="1062"/>
    </location>
</feature>
<reference evidence="14" key="1">
    <citation type="journal article" date="2023" name="G3 (Bethesda)">
        <title>A reference genome for the long-term kleptoplast-retaining sea slug Elysia crispata morphotype clarki.</title>
        <authorList>
            <person name="Eastman K.E."/>
            <person name="Pendleton A.L."/>
            <person name="Shaikh M.A."/>
            <person name="Suttiyut T."/>
            <person name="Ogas R."/>
            <person name="Tomko P."/>
            <person name="Gavelis G."/>
            <person name="Widhalm J.R."/>
            <person name="Wisecaver J.H."/>
        </authorList>
    </citation>
    <scope>NUCLEOTIDE SEQUENCE</scope>
    <source>
        <strain evidence="14">ECLA1</strain>
    </source>
</reference>
<protein>
    <recommendedName>
        <fullName evidence="13">C2H2-type domain-containing protein</fullName>
    </recommendedName>
</protein>